<protein>
    <recommendedName>
        <fullName evidence="4">Conjugal transfer protein TrbF</fullName>
    </recommendedName>
</protein>
<feature type="transmembrane region" description="Helical" evidence="1">
    <location>
        <begin position="36"/>
        <end position="61"/>
    </location>
</feature>
<keyword evidence="1" id="KW-0812">Transmembrane</keyword>
<dbReference type="AlphaFoldDB" id="A0A515D5C2"/>
<geneLocation type="plasmid" evidence="2 3">
    <name>p1-159</name>
</geneLocation>
<name>A0A515D5C2_SERLI</name>
<accession>A0A515D5C2</accession>
<organism evidence="2 3">
    <name type="scientific">Serratia liquefaciens</name>
    <dbReference type="NCBI Taxonomy" id="614"/>
    <lineage>
        <taxon>Bacteria</taxon>
        <taxon>Pseudomonadati</taxon>
        <taxon>Pseudomonadota</taxon>
        <taxon>Gammaproteobacteria</taxon>
        <taxon>Enterobacterales</taxon>
        <taxon>Yersiniaceae</taxon>
        <taxon>Serratia</taxon>
    </lineage>
</organism>
<dbReference type="RefSeq" id="WP_142816488.1">
    <property type="nucleotide sequence ID" value="NZ_CP033894.1"/>
</dbReference>
<keyword evidence="2" id="KW-0614">Plasmid</keyword>
<evidence type="ECO:0000313" key="3">
    <source>
        <dbReference type="Proteomes" id="UP000317572"/>
    </source>
</evidence>
<feature type="transmembrane region" description="Helical" evidence="1">
    <location>
        <begin position="81"/>
        <end position="107"/>
    </location>
</feature>
<reference evidence="2 3" key="1">
    <citation type="submission" date="2018-11" db="EMBL/GenBank/DDBJ databases">
        <title>The first complete genome of Serratia liquefaciens isolated from metalophyte plant revel distinctness adaptive mechanisms in an extreme habitat.</title>
        <authorList>
            <person name="Caneschi W.L."/>
            <person name="Sanchez A.B."/>
            <person name="Felestrino E.B."/>
            <person name="Assis R.A.B."/>
            <person name="Lemes C.G.C."/>
            <person name="Cordeiro I.F."/>
            <person name="Fonseca N.P."/>
            <person name="Villa M."/>
            <person name="Vieira I.T."/>
            <person name="Moraes L.A."/>
            <person name="Kamino L.H.Y."/>
            <person name="do Carmo F."/>
            <person name="Garcia C.M."/>
            <person name="Almeida N.F."/>
            <person name="Silva R.S."/>
            <person name="Ferro J.A."/>
            <person name="Ferro M.I.T."/>
            <person name="Varani A.M."/>
            <person name="Ferreira R.M."/>
            <person name="dos Santos V.L."/>
            <person name="Silva U.C."/>
            <person name="Setubal J.C."/>
            <person name="Moreira L.M."/>
        </authorList>
    </citation>
    <scope>NUCLEOTIDE SEQUENCE [LARGE SCALE GENOMIC DNA]</scope>
    <source>
        <strain evidence="2 3">FG3</strain>
        <plasmid evidence="2 3">p1-159</plasmid>
    </source>
</reference>
<dbReference type="EMBL" id="CP033894">
    <property type="protein sequence ID" value="QDL35604.1"/>
    <property type="molecule type" value="Genomic_DNA"/>
</dbReference>
<proteinExistence type="predicted"/>
<sequence>MNKSERHIITARQGAGSPEQRIAKARMEYKRDSARLMIFLHLTVLFFVAAVALWMVSHWWFGHAFVKEYAADTREFHMMNMWNVLMYLMPAMFAALSAGCLAVALVFDGLGLFSLYTTLLWQKCCIYRQSRLHREDA</sequence>
<keyword evidence="1" id="KW-0472">Membrane</keyword>
<gene>
    <name evidence="2" type="ORF">EGO53_27745</name>
</gene>
<dbReference type="Proteomes" id="UP000317572">
    <property type="component" value="Plasmid p1-159"/>
</dbReference>
<evidence type="ECO:0008006" key="4">
    <source>
        <dbReference type="Google" id="ProtNLM"/>
    </source>
</evidence>
<evidence type="ECO:0000256" key="1">
    <source>
        <dbReference type="SAM" id="Phobius"/>
    </source>
</evidence>
<evidence type="ECO:0000313" key="2">
    <source>
        <dbReference type="EMBL" id="QDL35604.1"/>
    </source>
</evidence>
<keyword evidence="1" id="KW-1133">Transmembrane helix</keyword>